<name>A0AAV0BFW9_PHAPC</name>
<accession>A0AAV0BFW9</accession>
<feature type="transmembrane region" description="Helical" evidence="6">
    <location>
        <begin position="118"/>
        <end position="137"/>
    </location>
</feature>
<dbReference type="Proteomes" id="UP001153365">
    <property type="component" value="Unassembled WGS sequence"/>
</dbReference>
<evidence type="ECO:0000313" key="8">
    <source>
        <dbReference type="Proteomes" id="UP001153365"/>
    </source>
</evidence>
<evidence type="ECO:0000256" key="1">
    <source>
        <dbReference type="ARBA" id="ARBA00004141"/>
    </source>
</evidence>
<dbReference type="PANTHER" id="PTHR12841:SF6">
    <property type="entry name" value="PROTEIN UNC-50 HOMOLOG"/>
    <property type="match status" value="1"/>
</dbReference>
<comment type="subcellular location">
    <subcellularLocation>
        <location evidence="1">Membrane</location>
        <topology evidence="1">Multi-pass membrane protein</topology>
    </subcellularLocation>
</comment>
<dbReference type="AlphaFoldDB" id="A0AAV0BFW9"/>
<reference evidence="7" key="1">
    <citation type="submission" date="2022-06" db="EMBL/GenBank/DDBJ databases">
        <authorList>
            <consortium name="SYNGENTA / RWTH Aachen University"/>
        </authorList>
    </citation>
    <scope>NUCLEOTIDE SEQUENCE</scope>
</reference>
<dbReference type="Pfam" id="PF05216">
    <property type="entry name" value="UNC-50"/>
    <property type="match status" value="1"/>
</dbReference>
<proteinExistence type="inferred from homology"/>
<evidence type="ECO:0000256" key="3">
    <source>
        <dbReference type="ARBA" id="ARBA00022692"/>
    </source>
</evidence>
<feature type="transmembrane region" description="Helical" evidence="6">
    <location>
        <begin position="77"/>
        <end position="98"/>
    </location>
</feature>
<evidence type="ECO:0000313" key="7">
    <source>
        <dbReference type="EMBL" id="CAH7685430.1"/>
    </source>
</evidence>
<keyword evidence="8" id="KW-1185">Reference proteome</keyword>
<gene>
    <name evidence="7" type="ORF">PPACK8108_LOCUS19948</name>
</gene>
<comment type="similarity">
    <text evidence="2">Belongs to the unc-50 family.</text>
</comment>
<dbReference type="GO" id="GO:0000139">
    <property type="term" value="C:Golgi membrane"/>
    <property type="evidence" value="ECO:0007669"/>
    <property type="project" value="TreeGrafter"/>
</dbReference>
<evidence type="ECO:0000256" key="6">
    <source>
        <dbReference type="SAM" id="Phobius"/>
    </source>
</evidence>
<dbReference type="PANTHER" id="PTHR12841">
    <property type="entry name" value="PROTEIN UNC-50 HOMOLOG"/>
    <property type="match status" value="1"/>
</dbReference>
<feature type="transmembrane region" description="Helical" evidence="6">
    <location>
        <begin position="158"/>
        <end position="181"/>
    </location>
</feature>
<protein>
    <submittedName>
        <fullName evidence="7">UNC-50</fullName>
    </submittedName>
</protein>
<evidence type="ECO:0000256" key="4">
    <source>
        <dbReference type="ARBA" id="ARBA00022989"/>
    </source>
</evidence>
<keyword evidence="3 6" id="KW-0812">Transmembrane</keyword>
<keyword evidence="4 6" id="KW-1133">Transmembrane helix</keyword>
<dbReference type="EMBL" id="CALTRL010005721">
    <property type="protein sequence ID" value="CAH7685430.1"/>
    <property type="molecule type" value="Genomic_DNA"/>
</dbReference>
<organism evidence="7 8">
    <name type="scientific">Phakopsora pachyrhizi</name>
    <name type="common">Asian soybean rust disease fungus</name>
    <dbReference type="NCBI Taxonomy" id="170000"/>
    <lineage>
        <taxon>Eukaryota</taxon>
        <taxon>Fungi</taxon>
        <taxon>Dikarya</taxon>
        <taxon>Basidiomycota</taxon>
        <taxon>Pucciniomycotina</taxon>
        <taxon>Pucciniomycetes</taxon>
        <taxon>Pucciniales</taxon>
        <taxon>Phakopsoraceae</taxon>
        <taxon>Phakopsora</taxon>
    </lineage>
</organism>
<feature type="transmembrane region" description="Helical" evidence="6">
    <location>
        <begin position="223"/>
        <end position="243"/>
    </location>
</feature>
<feature type="transmembrane region" description="Helical" evidence="6">
    <location>
        <begin position="187"/>
        <end position="211"/>
    </location>
</feature>
<evidence type="ECO:0000256" key="5">
    <source>
        <dbReference type="ARBA" id="ARBA00023136"/>
    </source>
</evidence>
<keyword evidence="5 6" id="KW-0472">Membrane</keyword>
<comment type="caution">
    <text evidence="7">The sequence shown here is derived from an EMBL/GenBank/DDBJ whole genome shotgun (WGS) entry which is preliminary data.</text>
</comment>
<sequence length="252" mass="29400">MNVGGGGFSGSSSRSRSGSEKIRRLVNRLIRPSRWPTMDFEQAAWQLTYLCISPRRVYRNVYYHKQTKNTWARDDPAILIIVIGSIGVVSLLWMTFYLRLYSPLDWIGLSLKMIFRDFLMSGIIVSSLLWAISNKFLTQSNHNYATDQRVEWFYSFDIHVNSFLPFFLNLYVLQLILVPVITRDNWLSLWIGNSLYLIAVIQYAYITYLGYNALPFLIRSESLLLPILPFLILYVISLLGFNISKNFLDIYF</sequence>
<dbReference type="InterPro" id="IPR007881">
    <property type="entry name" value="UNC-50"/>
</dbReference>
<evidence type="ECO:0000256" key="2">
    <source>
        <dbReference type="ARBA" id="ARBA00006293"/>
    </source>
</evidence>